<protein>
    <submittedName>
        <fullName evidence="3">Uncharacterized protein</fullName>
    </submittedName>
</protein>
<dbReference type="STRING" id="1237085.Ngar_c25080"/>
<dbReference type="KEGG" id="nga:Ngar_c25080"/>
<dbReference type="PANTHER" id="PTHR35902">
    <property type="entry name" value="S-LAYER DOMAIN-LIKE PROTEIN-RELATED"/>
    <property type="match status" value="1"/>
</dbReference>
<dbReference type="OrthoDB" id="11801at2157"/>
<reference evidence="3 4" key="1">
    <citation type="journal article" date="2012" name="Environ. Microbiol.">
        <title>The genome of the ammonia-oxidizing Candidatus Nitrososphaera gargensis: insights into metabolic versatility and environmental adaptations.</title>
        <authorList>
            <person name="Spang A."/>
            <person name="Poehlein A."/>
            <person name="Offre P."/>
            <person name="Zumbragel S."/>
            <person name="Haider S."/>
            <person name="Rychlik N."/>
            <person name="Nowka B."/>
            <person name="Schmeisser C."/>
            <person name="Lebedeva E.V."/>
            <person name="Rattei T."/>
            <person name="Bohm C."/>
            <person name="Schmid M."/>
            <person name="Galushko A."/>
            <person name="Hatzenpichler R."/>
            <person name="Weinmaier T."/>
            <person name="Daniel R."/>
            <person name="Schleper C."/>
            <person name="Spieck E."/>
            <person name="Streit W."/>
            <person name="Wagner M."/>
        </authorList>
    </citation>
    <scope>NUCLEOTIDE SEQUENCE [LARGE SCALE GENOMIC DNA]</scope>
    <source>
        <strain evidence="4">Ga9.2</strain>
    </source>
</reference>
<evidence type="ECO:0000313" key="3">
    <source>
        <dbReference type="EMBL" id="AFU59431.1"/>
    </source>
</evidence>
<dbReference type="HOGENOM" id="CLU_632567_0_0_2"/>
<feature type="transmembrane region" description="Helical" evidence="2">
    <location>
        <begin position="413"/>
        <end position="434"/>
    </location>
</feature>
<dbReference type="GeneID" id="13794526"/>
<name>K0IDF4_NITGG</name>
<feature type="region of interest" description="Disordered" evidence="1">
    <location>
        <begin position="441"/>
        <end position="470"/>
    </location>
</feature>
<sequence>MMIVNSTIIFALLASMVLIPVAAYAQEGGPSREDIISAYYSGPVYLDSYWTSGLNSSESTTELDVAPGDGASTLAVVLINRGPSDISGITGQLTLPSGFQATGKPAGSLATATFNQIVKVGNTFTLFFDVDVLDTASIGEHTAQLSVDYSRFFETGVPRNASMDVPFRVTGKAIINVSGISSGDGDASNQIVAGKIEDYNISVANKGTAPITNVVVTLVSPSESVKILGNSKWTIQSIGEDSQVDLPTRVFAANSLIGNPASFDVTVEYSSNGQSNTETFTLGIYIAGEISIRAYDLAINYIGGTPNIVGSLLNEGNTVALFTTIEVTGAENLVSDLPPQQYIGDLEENSPLPFSIPINVNSRAGAGTYAISLKVSYKDDLRETHMLDVNSEVQFAPEQPADESSQGPDIASISLMPVGIGVAAAAAIAGVTVARRRKKSALKRTFQAGKADDDDIESVLDSHSSKQDRK</sequence>
<keyword evidence="4" id="KW-1185">Reference proteome</keyword>
<gene>
    <name evidence="3" type="ordered locus">Ngar_c25080</name>
</gene>
<evidence type="ECO:0000313" key="4">
    <source>
        <dbReference type="Proteomes" id="UP000008037"/>
    </source>
</evidence>
<dbReference type="BioCyc" id="CNIT1237085:G1324-2507-MONOMER"/>
<dbReference type="EMBL" id="CP002408">
    <property type="protein sequence ID" value="AFU59431.1"/>
    <property type="molecule type" value="Genomic_DNA"/>
</dbReference>
<dbReference type="Proteomes" id="UP000008037">
    <property type="component" value="Chromosome"/>
</dbReference>
<keyword evidence="2" id="KW-1133">Transmembrane helix</keyword>
<evidence type="ECO:0000256" key="2">
    <source>
        <dbReference type="SAM" id="Phobius"/>
    </source>
</evidence>
<organism evidence="3 4">
    <name type="scientific">Nitrososphaera gargensis (strain Ga9.2)</name>
    <dbReference type="NCBI Taxonomy" id="1237085"/>
    <lineage>
        <taxon>Archaea</taxon>
        <taxon>Nitrososphaerota</taxon>
        <taxon>Nitrososphaeria</taxon>
        <taxon>Nitrososphaerales</taxon>
        <taxon>Nitrososphaeraceae</taxon>
        <taxon>Nitrososphaera</taxon>
    </lineage>
</organism>
<dbReference type="PANTHER" id="PTHR35902:SF3">
    <property type="entry name" value="NPCBM-ASSOCIATED, NEW3 DOMAIN OF ALPHA-GALACTOSIDASE"/>
    <property type="match status" value="1"/>
</dbReference>
<accession>K0IDF4</accession>
<proteinExistence type="predicted"/>
<keyword evidence="2" id="KW-0472">Membrane</keyword>
<evidence type="ECO:0000256" key="1">
    <source>
        <dbReference type="SAM" id="MobiDB-lite"/>
    </source>
</evidence>
<dbReference type="RefSeq" id="WP_015019966.1">
    <property type="nucleotide sequence ID" value="NC_018719.1"/>
</dbReference>
<keyword evidence="2" id="KW-0812">Transmembrane</keyword>
<dbReference type="AlphaFoldDB" id="K0IDF4"/>
<dbReference type="InParanoid" id="K0IDF4"/>